<dbReference type="GO" id="GO:0006307">
    <property type="term" value="P:DNA alkylation repair"/>
    <property type="evidence" value="ECO:0007669"/>
    <property type="project" value="InterPro"/>
</dbReference>
<dbReference type="GO" id="GO:0040014">
    <property type="term" value="P:regulation of multicellular organism growth"/>
    <property type="evidence" value="ECO:0007669"/>
    <property type="project" value="InterPro"/>
</dbReference>
<dbReference type="PANTHER" id="PTHR31291">
    <property type="entry name" value="ALPHA-KETOGLUTARATE-DEPENDENT DIOXYGENASE FTO"/>
    <property type="match status" value="1"/>
</dbReference>
<keyword evidence="8" id="KW-0479">Metal-binding</keyword>
<protein>
    <recommendedName>
        <fullName evidence="6">Alpha-ketoglutarate-dependent dioxygenase FTO</fullName>
        <ecNumber evidence="5">1.14.11.53</ecNumber>
    </recommendedName>
    <alternativeName>
        <fullName evidence="13">U6 small nuclear RNA (2'-O-methyladenosine-N(6)-)-demethylase FTO</fullName>
    </alternativeName>
    <alternativeName>
        <fullName evidence="14">U6 small nuclear RNA N(6)-methyladenosine-demethylase FTO</fullName>
    </alternativeName>
    <alternativeName>
        <fullName evidence="16">mRNA (2'-O-methyladenosine-N(6)-)-demethylase FTO</fullName>
    </alternativeName>
    <alternativeName>
        <fullName evidence="17">mRNA N(6)-methyladenosine demethylase FTO</fullName>
    </alternativeName>
    <alternativeName>
        <fullName evidence="15">tRNA N1-methyl adenine demethylase FTO</fullName>
    </alternativeName>
</protein>
<keyword evidence="9" id="KW-0223">Dioxygenase</keyword>
<comment type="subcellular location">
    <subcellularLocation>
        <location evidence="3">Cytoplasm</location>
    </subcellularLocation>
    <subcellularLocation>
        <location evidence="2">Nucleus speckle</location>
    </subcellularLocation>
</comment>
<evidence type="ECO:0000256" key="1">
    <source>
        <dbReference type="ARBA" id="ARBA00001954"/>
    </source>
</evidence>
<evidence type="ECO:0000256" key="17">
    <source>
        <dbReference type="ARBA" id="ARBA00032950"/>
    </source>
</evidence>
<accession>A0AAV7KW60</accession>
<comment type="catalytic activity">
    <reaction evidence="20">
        <text>an N(6)-methyladenosine in mRNA + 2-oxoglutarate + O2 = an adenosine in mRNA + formaldehyde + succinate + CO2</text>
        <dbReference type="Rhea" id="RHEA:49520"/>
        <dbReference type="Rhea" id="RHEA-COMP:12414"/>
        <dbReference type="Rhea" id="RHEA-COMP:12417"/>
        <dbReference type="ChEBI" id="CHEBI:15379"/>
        <dbReference type="ChEBI" id="CHEBI:16526"/>
        <dbReference type="ChEBI" id="CHEBI:16810"/>
        <dbReference type="ChEBI" id="CHEBI:16842"/>
        <dbReference type="ChEBI" id="CHEBI:30031"/>
        <dbReference type="ChEBI" id="CHEBI:74411"/>
        <dbReference type="ChEBI" id="CHEBI:74449"/>
        <dbReference type="EC" id="1.14.11.53"/>
    </reaction>
</comment>
<evidence type="ECO:0000256" key="6">
    <source>
        <dbReference type="ARBA" id="ARBA00013477"/>
    </source>
</evidence>
<comment type="caution">
    <text evidence="26">The sequence shown here is derived from an EMBL/GenBank/DDBJ whole genome shotgun (WGS) entry which is preliminary data.</text>
</comment>
<evidence type="ECO:0000256" key="12">
    <source>
        <dbReference type="ARBA" id="ARBA00023242"/>
    </source>
</evidence>
<feature type="domain" description="Fe2OG dioxygenase" evidence="25">
    <location>
        <begin position="284"/>
        <end position="411"/>
    </location>
</feature>
<dbReference type="Gene3D" id="2.60.120.590">
    <property type="entry name" value="Alpha-ketoglutarate-dependent dioxygenase AlkB-like"/>
    <property type="match status" value="1"/>
</dbReference>
<dbReference type="InterPro" id="IPR038413">
    <property type="entry name" value="FTO_C_sf"/>
</dbReference>
<dbReference type="Gene3D" id="1.20.58.1470">
    <property type="entry name" value="FTO C-terminal domain"/>
    <property type="match status" value="1"/>
</dbReference>
<evidence type="ECO:0000256" key="23">
    <source>
        <dbReference type="ARBA" id="ARBA00049565"/>
    </source>
</evidence>
<evidence type="ECO:0000256" key="16">
    <source>
        <dbReference type="ARBA" id="ARBA00032169"/>
    </source>
</evidence>
<feature type="region of interest" description="Disordered" evidence="24">
    <location>
        <begin position="1"/>
        <end position="26"/>
    </location>
</feature>
<evidence type="ECO:0000256" key="14">
    <source>
        <dbReference type="ARBA" id="ARBA00030546"/>
    </source>
</evidence>
<comment type="catalytic activity">
    <reaction evidence="23">
        <text>a 5'-end (N(7)-methyl 5'-triphosphoguanosine)-(N(6),2'-O-dimethyladenosine) in mRNA + 2-oxoglutarate + O2 = a 5'-end (N(7)-methyl 5'-triphosphoguanosine)-(2'-O-methyladenosine) in mRNA + formaldehyde + succinate + CO2</text>
        <dbReference type="Rhea" id="RHEA:57896"/>
        <dbReference type="Rhea" id="RHEA-COMP:11518"/>
        <dbReference type="Rhea" id="RHEA-COMP:11519"/>
        <dbReference type="ChEBI" id="CHEBI:15379"/>
        <dbReference type="ChEBI" id="CHEBI:16526"/>
        <dbReference type="ChEBI" id="CHEBI:16810"/>
        <dbReference type="ChEBI" id="CHEBI:16842"/>
        <dbReference type="ChEBI" id="CHEBI:30031"/>
        <dbReference type="ChEBI" id="CHEBI:85958"/>
        <dbReference type="ChEBI" id="CHEBI:85959"/>
    </reaction>
</comment>
<evidence type="ECO:0000256" key="7">
    <source>
        <dbReference type="ARBA" id="ARBA00022490"/>
    </source>
</evidence>
<keyword evidence="10" id="KW-0560">Oxidoreductase</keyword>
<evidence type="ECO:0000259" key="25">
    <source>
        <dbReference type="PROSITE" id="PS51471"/>
    </source>
</evidence>
<keyword evidence="11" id="KW-0408">Iron</keyword>
<dbReference type="SMART" id="SM01223">
    <property type="entry name" value="FTO_NTD"/>
    <property type="match status" value="1"/>
</dbReference>
<comment type="catalytic activity">
    <reaction evidence="21">
        <text>a 5'-end (N(7)-methyl 5'-triphosphoguanosine)-(N(6),2'-O-dimethyladenosine) in U6 snRNA + 2-oxoglutarate + O2 = a 5'-end (N(7)-methyl 5'-triphosphoguanosine)-(2'-O-methyladenosine) in U6 snRNA + formaldehyde + succinate + CO2</text>
        <dbReference type="Rhea" id="RHEA:57904"/>
        <dbReference type="Rhea" id="RHEA-COMP:15030"/>
        <dbReference type="Rhea" id="RHEA-COMP:15031"/>
        <dbReference type="ChEBI" id="CHEBI:15379"/>
        <dbReference type="ChEBI" id="CHEBI:16526"/>
        <dbReference type="ChEBI" id="CHEBI:16810"/>
        <dbReference type="ChEBI" id="CHEBI:16842"/>
        <dbReference type="ChEBI" id="CHEBI:30031"/>
        <dbReference type="ChEBI" id="CHEBI:85958"/>
        <dbReference type="ChEBI" id="CHEBI:85959"/>
    </reaction>
</comment>
<keyword evidence="7" id="KW-0963">Cytoplasm</keyword>
<dbReference type="Pfam" id="PF12933">
    <property type="entry name" value="FTO_NTD"/>
    <property type="match status" value="1"/>
</dbReference>
<dbReference type="EMBL" id="JANPWB010000016">
    <property type="protein sequence ID" value="KAJ1083138.1"/>
    <property type="molecule type" value="Genomic_DNA"/>
</dbReference>
<sequence>MQSGCPEEEADEEAEEGLPQTCGVAGPVSTVPTEDTPEVGLQIEQQTLNTCNPAERVTKSVKSTLDNILTEILDLKSTQAHEIAMVCERSSKIEAMALIPERSKEAESHISMLEDQVLPIQHEVTHLRKHMTKYTKLLVKKANIVPSEVHQATQKAFLSLLEQGCFFQDLVRIKGKDLLTPVSRLLIGQPGCTYKYLNTRLFAVPWPNEVHKVKYRSDEVMGACQALTKLNDYLHAETIQATQNMNTPEPPVATIQQDSACYREQHVQTEKQKHDGLRPTNRDAFNVTLINYMDPRQMSYLKEEPYFGMGKMAVSWHHDENLVERSTVAVYSYSCEDAVIDKFSDKAVTGRDPAVWHVGLKIAWDIKTPGLAVPLHPGDCYFMLDDLNATHQHCVLSGLRPRFSSTHRVAECSTGTLDYILARCQAVVQNLDKNIGSGTVSLKSLEVPLITQMAETHNEVEFEWLRQFWFQGSRYQKCTDWWHAPMARLEEMWKDMEMMTNLALSEVRKETWQVKERHEILNSLWKALSERQELRKEWKA</sequence>
<dbReference type="GO" id="GO:0005737">
    <property type="term" value="C:cytoplasm"/>
    <property type="evidence" value="ECO:0007669"/>
    <property type="project" value="UniProtKB-SubCell"/>
</dbReference>
<reference evidence="26" key="1">
    <citation type="journal article" date="2022" name="bioRxiv">
        <title>Sequencing and chromosome-scale assembly of the giantPleurodeles waltlgenome.</title>
        <authorList>
            <person name="Brown T."/>
            <person name="Elewa A."/>
            <person name="Iarovenko S."/>
            <person name="Subramanian E."/>
            <person name="Araus A.J."/>
            <person name="Petzold A."/>
            <person name="Susuki M."/>
            <person name="Suzuki K.-i.T."/>
            <person name="Hayashi T."/>
            <person name="Toyoda A."/>
            <person name="Oliveira C."/>
            <person name="Osipova E."/>
            <person name="Leigh N.D."/>
            <person name="Simon A."/>
            <person name="Yun M.H."/>
        </authorList>
    </citation>
    <scope>NUCLEOTIDE SEQUENCE</scope>
    <source>
        <strain evidence="26">20211129_DDA</strain>
        <tissue evidence="26">Liver</tissue>
    </source>
</reference>
<dbReference type="InterPro" id="IPR024367">
    <property type="entry name" value="FTO_cat_dom"/>
</dbReference>
<dbReference type="GO" id="GO:0042245">
    <property type="term" value="P:RNA repair"/>
    <property type="evidence" value="ECO:0007669"/>
    <property type="project" value="InterPro"/>
</dbReference>
<dbReference type="InterPro" id="IPR032868">
    <property type="entry name" value="FTO"/>
</dbReference>
<dbReference type="InterPro" id="IPR005123">
    <property type="entry name" value="Oxoglu/Fe-dep_dioxygenase_dom"/>
</dbReference>
<evidence type="ECO:0000313" key="27">
    <source>
        <dbReference type="Proteomes" id="UP001066276"/>
    </source>
</evidence>
<evidence type="ECO:0000256" key="8">
    <source>
        <dbReference type="ARBA" id="ARBA00022723"/>
    </source>
</evidence>
<evidence type="ECO:0000256" key="3">
    <source>
        <dbReference type="ARBA" id="ARBA00004496"/>
    </source>
</evidence>
<dbReference type="InterPro" id="IPR024366">
    <property type="entry name" value="FTO_C"/>
</dbReference>
<evidence type="ECO:0000256" key="5">
    <source>
        <dbReference type="ARBA" id="ARBA00012931"/>
    </source>
</evidence>
<evidence type="ECO:0000256" key="13">
    <source>
        <dbReference type="ARBA" id="ARBA00030404"/>
    </source>
</evidence>
<evidence type="ECO:0000313" key="26">
    <source>
        <dbReference type="EMBL" id="KAJ1083138.1"/>
    </source>
</evidence>
<evidence type="ECO:0000256" key="4">
    <source>
        <dbReference type="ARBA" id="ARBA00006264"/>
    </source>
</evidence>
<dbReference type="EC" id="1.14.11.53" evidence="5"/>
<comment type="similarity">
    <text evidence="4">Belongs to the fto family.</text>
</comment>
<name>A0AAV7KW60_PLEWA</name>
<feature type="non-terminal residue" evidence="26">
    <location>
        <position position="540"/>
    </location>
</feature>
<comment type="catalytic activity">
    <reaction evidence="22">
        <text>N(6)-methyladenosine in U6 snRNA + 2-oxoglutarate + O2 = adenosine in U6 snRNA + formaldehyde + succinate + CO2</text>
        <dbReference type="Rhea" id="RHEA:57900"/>
        <dbReference type="Rhea" id="RHEA-COMP:13573"/>
        <dbReference type="Rhea" id="RHEA-COMP:13574"/>
        <dbReference type="ChEBI" id="CHEBI:15379"/>
        <dbReference type="ChEBI" id="CHEBI:16526"/>
        <dbReference type="ChEBI" id="CHEBI:16810"/>
        <dbReference type="ChEBI" id="CHEBI:16842"/>
        <dbReference type="ChEBI" id="CHEBI:30031"/>
        <dbReference type="ChEBI" id="CHEBI:74411"/>
        <dbReference type="ChEBI" id="CHEBI:74449"/>
    </reaction>
</comment>
<evidence type="ECO:0000256" key="20">
    <source>
        <dbReference type="ARBA" id="ARBA00048158"/>
    </source>
</evidence>
<evidence type="ECO:0000256" key="21">
    <source>
        <dbReference type="ARBA" id="ARBA00048582"/>
    </source>
</evidence>
<dbReference type="PANTHER" id="PTHR31291:SF2">
    <property type="entry name" value="ALPHA-KETOGLUTARATE-DEPENDENT DIOXYGENASE FTO"/>
    <property type="match status" value="1"/>
</dbReference>
<dbReference type="SUPFAM" id="SSF51197">
    <property type="entry name" value="Clavaminate synthase-like"/>
    <property type="match status" value="1"/>
</dbReference>
<dbReference type="GO" id="GO:1990931">
    <property type="term" value="F:mRNA N6-methyladenosine dioxygenase activity"/>
    <property type="evidence" value="ECO:0007669"/>
    <property type="project" value="UniProtKB-EC"/>
</dbReference>
<feature type="compositionally biased region" description="Acidic residues" evidence="24">
    <location>
        <begin position="1"/>
        <end position="16"/>
    </location>
</feature>
<evidence type="ECO:0000256" key="22">
    <source>
        <dbReference type="ARBA" id="ARBA00049056"/>
    </source>
</evidence>
<dbReference type="PROSITE" id="PS51471">
    <property type="entry name" value="FE2OG_OXY"/>
    <property type="match status" value="1"/>
</dbReference>
<dbReference type="InterPro" id="IPR037151">
    <property type="entry name" value="AlkB-like_sf"/>
</dbReference>
<evidence type="ECO:0000256" key="2">
    <source>
        <dbReference type="ARBA" id="ARBA00004324"/>
    </source>
</evidence>
<comment type="catalytic activity">
    <reaction evidence="19">
        <text>an N(1)-methyladenosine in tRNA + 2-oxoglutarate + O2 = an adenosine in tRNA + formaldehyde + succinate + CO2</text>
        <dbReference type="Rhea" id="RHEA:54576"/>
        <dbReference type="Rhea" id="RHEA-COMP:10242"/>
        <dbReference type="Rhea" id="RHEA-COMP:12312"/>
        <dbReference type="ChEBI" id="CHEBI:15379"/>
        <dbReference type="ChEBI" id="CHEBI:16526"/>
        <dbReference type="ChEBI" id="CHEBI:16810"/>
        <dbReference type="ChEBI" id="CHEBI:16842"/>
        <dbReference type="ChEBI" id="CHEBI:30031"/>
        <dbReference type="ChEBI" id="CHEBI:74411"/>
        <dbReference type="ChEBI" id="CHEBI:74491"/>
    </reaction>
</comment>
<proteinExistence type="inferred from homology"/>
<evidence type="ECO:0000256" key="9">
    <source>
        <dbReference type="ARBA" id="ARBA00022964"/>
    </source>
</evidence>
<evidence type="ECO:0000256" key="11">
    <source>
        <dbReference type="ARBA" id="ARBA00023004"/>
    </source>
</evidence>
<comment type="cofactor">
    <cofactor evidence="1">
        <name>Fe(2+)</name>
        <dbReference type="ChEBI" id="CHEBI:29033"/>
    </cofactor>
</comment>
<dbReference type="GO" id="GO:0016607">
    <property type="term" value="C:nuclear speck"/>
    <property type="evidence" value="ECO:0007669"/>
    <property type="project" value="UniProtKB-SubCell"/>
</dbReference>
<dbReference type="Pfam" id="PF12934">
    <property type="entry name" value="FTO_CTD"/>
    <property type="match status" value="1"/>
</dbReference>
<dbReference type="Proteomes" id="UP001066276">
    <property type="component" value="Chromosome 12"/>
</dbReference>
<comment type="subunit">
    <text evidence="18">Monomer. May also exist as homodimer.</text>
</comment>
<evidence type="ECO:0000256" key="10">
    <source>
        <dbReference type="ARBA" id="ARBA00023002"/>
    </source>
</evidence>
<keyword evidence="12" id="KW-0539">Nucleus</keyword>
<gene>
    <name evidence="26" type="ORF">NDU88_003298</name>
</gene>
<evidence type="ECO:0000256" key="18">
    <source>
        <dbReference type="ARBA" id="ARBA00046452"/>
    </source>
</evidence>
<evidence type="ECO:0000256" key="15">
    <source>
        <dbReference type="ARBA" id="ARBA00030557"/>
    </source>
</evidence>
<dbReference type="GO" id="GO:0035516">
    <property type="term" value="F:broad specificity oxidative DNA demethylase activity"/>
    <property type="evidence" value="ECO:0007669"/>
    <property type="project" value="InterPro"/>
</dbReference>
<organism evidence="26 27">
    <name type="scientific">Pleurodeles waltl</name>
    <name type="common">Iberian ribbed newt</name>
    <dbReference type="NCBI Taxonomy" id="8319"/>
    <lineage>
        <taxon>Eukaryota</taxon>
        <taxon>Metazoa</taxon>
        <taxon>Chordata</taxon>
        <taxon>Craniata</taxon>
        <taxon>Vertebrata</taxon>
        <taxon>Euteleostomi</taxon>
        <taxon>Amphibia</taxon>
        <taxon>Batrachia</taxon>
        <taxon>Caudata</taxon>
        <taxon>Salamandroidea</taxon>
        <taxon>Salamandridae</taxon>
        <taxon>Pleurodelinae</taxon>
        <taxon>Pleurodeles</taxon>
    </lineage>
</organism>
<evidence type="ECO:0000256" key="24">
    <source>
        <dbReference type="SAM" id="MobiDB-lite"/>
    </source>
</evidence>
<dbReference type="GO" id="GO:0008198">
    <property type="term" value="F:ferrous iron binding"/>
    <property type="evidence" value="ECO:0007669"/>
    <property type="project" value="TreeGrafter"/>
</dbReference>
<dbReference type="AlphaFoldDB" id="A0AAV7KW60"/>
<keyword evidence="27" id="KW-1185">Reference proteome</keyword>
<evidence type="ECO:0000256" key="19">
    <source>
        <dbReference type="ARBA" id="ARBA00047457"/>
    </source>
</evidence>